<proteinExistence type="predicted"/>
<dbReference type="PANTHER" id="PTHR46663:SF4">
    <property type="entry name" value="DIGUANYLATE CYCLASE DGCT-RELATED"/>
    <property type="match status" value="1"/>
</dbReference>
<name>A0A5S3PML8_9RHOB</name>
<dbReference type="Gene3D" id="3.30.70.270">
    <property type="match status" value="1"/>
</dbReference>
<organism evidence="2 3">
    <name type="scientific">Sulfitobacter sabulilitoris</name>
    <dbReference type="NCBI Taxonomy" id="2562655"/>
    <lineage>
        <taxon>Bacteria</taxon>
        <taxon>Pseudomonadati</taxon>
        <taxon>Pseudomonadota</taxon>
        <taxon>Alphaproteobacteria</taxon>
        <taxon>Rhodobacterales</taxon>
        <taxon>Roseobacteraceae</taxon>
        <taxon>Sulfitobacter</taxon>
    </lineage>
</organism>
<dbReference type="CDD" id="cd01949">
    <property type="entry name" value="GGDEF"/>
    <property type="match status" value="1"/>
</dbReference>
<comment type="caution">
    <text evidence="2">The sequence shown here is derived from an EMBL/GenBank/DDBJ whole genome shotgun (WGS) entry which is preliminary data.</text>
</comment>
<dbReference type="EMBL" id="VANS01000001">
    <property type="protein sequence ID" value="TMM55633.1"/>
    <property type="molecule type" value="Genomic_DNA"/>
</dbReference>
<dbReference type="InterPro" id="IPR029787">
    <property type="entry name" value="Nucleotide_cyclase"/>
</dbReference>
<evidence type="ECO:0000259" key="1">
    <source>
        <dbReference type="PROSITE" id="PS50887"/>
    </source>
</evidence>
<evidence type="ECO:0000313" key="2">
    <source>
        <dbReference type="EMBL" id="TMM55633.1"/>
    </source>
</evidence>
<dbReference type="Proteomes" id="UP000309550">
    <property type="component" value="Unassembled WGS sequence"/>
</dbReference>
<dbReference type="PROSITE" id="PS50887">
    <property type="entry name" value="GGDEF"/>
    <property type="match status" value="1"/>
</dbReference>
<dbReference type="PANTHER" id="PTHR46663">
    <property type="entry name" value="DIGUANYLATE CYCLASE DGCT-RELATED"/>
    <property type="match status" value="1"/>
</dbReference>
<sequence length="345" mass="37612">MEPTSFDMLDVLCPMHLVLSDAGRVVHVGPTLRKLRPEQALVDRGFLDIFAVKRPRAIGSVAELCAVAGAKLHVNFRDSPQTELKGVLVPGPGRAQTIVNLSFGISILDGVRDYALSAADFAATDLTIEMLYLVEAKSAAMEASRNLNKRLQIARVAAEEQAFTDTLTGVKNRRAVNHVLSGLIASRAQFALMQIDLDFFKAVNDTLGHAAGDHVLQTVARIMVEETRGHDTVARVGGDEFVILLEAIQDRATVERIGRRIIDRLQQPIAYRDQTCVIAGSIGTVLSHTYEEPDADQILADADIALYASKHAGRARQTFFRPELRDAADVRVAPFPDPATVSRLA</sequence>
<dbReference type="InterPro" id="IPR052163">
    <property type="entry name" value="DGC-Regulatory_Protein"/>
</dbReference>
<dbReference type="OrthoDB" id="9812260at2"/>
<dbReference type="Gene3D" id="3.30.450.260">
    <property type="entry name" value="Haem NO binding associated domain"/>
    <property type="match status" value="1"/>
</dbReference>
<evidence type="ECO:0000313" key="3">
    <source>
        <dbReference type="Proteomes" id="UP000309550"/>
    </source>
</evidence>
<protein>
    <submittedName>
        <fullName evidence="2">GGDEF domain-containing protein</fullName>
    </submittedName>
</protein>
<dbReference type="InterPro" id="IPR000160">
    <property type="entry name" value="GGDEF_dom"/>
</dbReference>
<dbReference type="AlphaFoldDB" id="A0A5S3PML8"/>
<dbReference type="SUPFAM" id="SSF55073">
    <property type="entry name" value="Nucleotide cyclase"/>
    <property type="match status" value="1"/>
</dbReference>
<dbReference type="NCBIfam" id="TIGR00254">
    <property type="entry name" value="GGDEF"/>
    <property type="match status" value="1"/>
</dbReference>
<dbReference type="SMART" id="SM00267">
    <property type="entry name" value="GGDEF"/>
    <property type="match status" value="1"/>
</dbReference>
<dbReference type="InterPro" id="IPR042463">
    <property type="entry name" value="HNOB_dom_associated_sf"/>
</dbReference>
<gene>
    <name evidence="2" type="ORF">FDT80_06075</name>
</gene>
<reference evidence="2 3" key="1">
    <citation type="submission" date="2019-05" db="EMBL/GenBank/DDBJ databases">
        <title>Sulfitobacter sabulilitoris sp. nov., isolated from a marine sand.</title>
        <authorList>
            <person name="Yoon J.-H."/>
        </authorList>
    </citation>
    <scope>NUCLEOTIDE SEQUENCE [LARGE SCALE GENOMIC DNA]</scope>
    <source>
        <strain evidence="2 3">HSMS-29</strain>
    </source>
</reference>
<accession>A0A5S3PML8</accession>
<dbReference type="Pfam" id="PF00990">
    <property type="entry name" value="GGDEF"/>
    <property type="match status" value="1"/>
</dbReference>
<feature type="domain" description="GGDEF" evidence="1">
    <location>
        <begin position="188"/>
        <end position="322"/>
    </location>
</feature>
<dbReference type="InterPro" id="IPR043128">
    <property type="entry name" value="Rev_trsase/Diguanyl_cyclase"/>
</dbReference>
<keyword evidence="3" id="KW-1185">Reference proteome</keyword>